<evidence type="ECO:0000313" key="1">
    <source>
        <dbReference type="EMBL" id="PWG78137.1"/>
    </source>
</evidence>
<proteinExistence type="predicted"/>
<gene>
    <name evidence="1" type="ORF">DDR33_23770</name>
</gene>
<dbReference type="Proteomes" id="UP000245647">
    <property type="component" value="Unassembled WGS sequence"/>
</dbReference>
<keyword evidence="2" id="KW-1185">Reference proteome</keyword>
<name>A0A2U2P9T0_9SPHI</name>
<organism evidence="1 2">
    <name type="scientific">Pararcticibacter amylolyticus</name>
    <dbReference type="NCBI Taxonomy" id="2173175"/>
    <lineage>
        <taxon>Bacteria</taxon>
        <taxon>Pseudomonadati</taxon>
        <taxon>Bacteroidota</taxon>
        <taxon>Sphingobacteriia</taxon>
        <taxon>Sphingobacteriales</taxon>
        <taxon>Sphingobacteriaceae</taxon>
        <taxon>Pararcticibacter</taxon>
    </lineage>
</organism>
<accession>A0A2U2P9T0</accession>
<dbReference type="EMBL" id="QEAS01000033">
    <property type="protein sequence ID" value="PWG78137.1"/>
    <property type="molecule type" value="Genomic_DNA"/>
</dbReference>
<sequence>MPAERPASGSVRMSFKRYFPEDIRTNFIPAQLFIKHVEILVKNISNLEKNIPVPGAFQGRQITGILLLEERKKVKRFISLLLRELNLFANFSLESRNFLEYSMFQKAPNILFRTGWKSNY</sequence>
<reference evidence="1 2" key="1">
    <citation type="submission" date="2018-04" db="EMBL/GenBank/DDBJ databases">
        <title>Pedobacter chongqingensis sp. nov., isolated from a rottenly hemp rope.</title>
        <authorList>
            <person name="Cai Y."/>
        </authorList>
    </citation>
    <scope>NUCLEOTIDE SEQUENCE [LARGE SCALE GENOMIC DNA]</scope>
    <source>
        <strain evidence="1 2">FJ4-8</strain>
    </source>
</reference>
<protein>
    <submittedName>
        <fullName evidence="1">Uncharacterized protein</fullName>
    </submittedName>
</protein>
<dbReference type="AlphaFoldDB" id="A0A2U2P9T0"/>
<evidence type="ECO:0000313" key="2">
    <source>
        <dbReference type="Proteomes" id="UP000245647"/>
    </source>
</evidence>
<comment type="caution">
    <text evidence="1">The sequence shown here is derived from an EMBL/GenBank/DDBJ whole genome shotgun (WGS) entry which is preliminary data.</text>
</comment>